<proteinExistence type="predicted"/>
<organism evidence="1">
    <name type="scientific">hydrothermal vent metagenome</name>
    <dbReference type="NCBI Taxonomy" id="652676"/>
    <lineage>
        <taxon>unclassified sequences</taxon>
        <taxon>metagenomes</taxon>
        <taxon>ecological metagenomes</taxon>
    </lineage>
</organism>
<reference evidence="1" key="1">
    <citation type="submission" date="2018-06" db="EMBL/GenBank/DDBJ databases">
        <authorList>
            <person name="Zhirakovskaya E."/>
        </authorList>
    </citation>
    <scope>NUCLEOTIDE SEQUENCE</scope>
</reference>
<name>A0A3B0YS95_9ZZZZ</name>
<sequence>MNQPKNSSAVESGTASINTALKWPVEINQNLTDSFSAWHDQGANLVMDFHGSPINPDLVLFSDGNHHMALMEAVQLFEREQSCSIFYLTLPPALLLKFAQAKGLCLGNLCLPIEPNVFIGPDIYLDKLSTRYELLPKEKFASSAGCSVVTRKSESLFEAGSSLDIRSLMASGKRMFISHPKNETASYDVYRQTFINMGIAEGIAESEIMSWLASDLVVLGQDVHHREVPSALVKGQADFSLVYHHLALRYERIFPELEYHNLYSSGTVDVSSLHICTDYFVSTLRDCHGLPKTFYEYMQSAVVAAIYVEHGLLI</sequence>
<dbReference type="EMBL" id="UOFL01000029">
    <property type="protein sequence ID" value="VAW71724.1"/>
    <property type="molecule type" value="Genomic_DNA"/>
</dbReference>
<dbReference type="AlphaFoldDB" id="A0A3B0YS95"/>
<protein>
    <submittedName>
        <fullName evidence="1">Uncharacterized protein</fullName>
    </submittedName>
</protein>
<evidence type="ECO:0000313" key="1">
    <source>
        <dbReference type="EMBL" id="VAW71724.1"/>
    </source>
</evidence>
<accession>A0A3B0YS95</accession>
<dbReference type="Pfam" id="PF13531">
    <property type="entry name" value="SBP_bac_11"/>
    <property type="match status" value="1"/>
</dbReference>
<dbReference type="SUPFAM" id="SSF53850">
    <property type="entry name" value="Periplasmic binding protein-like II"/>
    <property type="match status" value="1"/>
</dbReference>
<gene>
    <name evidence="1" type="ORF">MNBD_GAMMA12-2221</name>
</gene>